<dbReference type="GO" id="GO:0030154">
    <property type="term" value="P:cell differentiation"/>
    <property type="evidence" value="ECO:0007669"/>
    <property type="project" value="TreeGrafter"/>
</dbReference>
<dbReference type="PRINTS" id="PR00454">
    <property type="entry name" value="ETSDOMAIN"/>
</dbReference>
<name>A0A818T2A6_9BILA</name>
<evidence type="ECO:0000256" key="1">
    <source>
        <dbReference type="ARBA" id="ARBA00005562"/>
    </source>
</evidence>
<dbReference type="SUPFAM" id="SSF46785">
    <property type="entry name" value="Winged helix' DNA-binding domain"/>
    <property type="match status" value="1"/>
</dbReference>
<evidence type="ECO:0000313" key="8">
    <source>
        <dbReference type="EMBL" id="CAF0947475.1"/>
    </source>
</evidence>
<dbReference type="PROSITE" id="PS00345">
    <property type="entry name" value="ETS_DOMAIN_1"/>
    <property type="match status" value="1"/>
</dbReference>
<dbReference type="GO" id="GO:0043565">
    <property type="term" value="F:sequence-specific DNA binding"/>
    <property type="evidence" value="ECO:0007669"/>
    <property type="project" value="InterPro"/>
</dbReference>
<dbReference type="SMART" id="SM00413">
    <property type="entry name" value="ETS"/>
    <property type="match status" value="1"/>
</dbReference>
<dbReference type="Proteomes" id="UP000663854">
    <property type="component" value="Unassembled WGS sequence"/>
</dbReference>
<feature type="domain" description="ETS" evidence="5">
    <location>
        <begin position="33"/>
        <end position="113"/>
    </location>
</feature>
<dbReference type="EMBL" id="CAJNOT010000342">
    <property type="protein sequence ID" value="CAF0947475.1"/>
    <property type="molecule type" value="Genomic_DNA"/>
</dbReference>
<evidence type="ECO:0000313" key="12">
    <source>
        <dbReference type="Proteomes" id="UP000663870"/>
    </source>
</evidence>
<evidence type="ECO:0000256" key="4">
    <source>
        <dbReference type="SAM" id="MobiDB-lite"/>
    </source>
</evidence>
<dbReference type="PANTHER" id="PTHR11849:SF282">
    <property type="entry name" value="ETV5-RELATED PROTEIN ETS96B"/>
    <property type="match status" value="1"/>
</dbReference>
<evidence type="ECO:0000256" key="3">
    <source>
        <dbReference type="RuleBase" id="RU004019"/>
    </source>
</evidence>
<protein>
    <recommendedName>
        <fullName evidence="5">ETS domain-containing protein</fullName>
    </recommendedName>
</protein>
<dbReference type="PROSITE" id="PS00346">
    <property type="entry name" value="ETS_DOMAIN_2"/>
    <property type="match status" value="1"/>
</dbReference>
<dbReference type="Pfam" id="PF00178">
    <property type="entry name" value="Ets"/>
    <property type="match status" value="1"/>
</dbReference>
<evidence type="ECO:0000256" key="2">
    <source>
        <dbReference type="ARBA" id="ARBA00023125"/>
    </source>
</evidence>
<organism evidence="10 11">
    <name type="scientific">Rotaria sordida</name>
    <dbReference type="NCBI Taxonomy" id="392033"/>
    <lineage>
        <taxon>Eukaryota</taxon>
        <taxon>Metazoa</taxon>
        <taxon>Spiralia</taxon>
        <taxon>Gnathifera</taxon>
        <taxon>Rotifera</taxon>
        <taxon>Eurotatoria</taxon>
        <taxon>Bdelloidea</taxon>
        <taxon>Philodinida</taxon>
        <taxon>Philodinidae</taxon>
        <taxon>Rotaria</taxon>
    </lineage>
</organism>
<dbReference type="InterPro" id="IPR046328">
    <property type="entry name" value="ETS_fam"/>
</dbReference>
<comment type="caution">
    <text evidence="10">The sequence shown here is derived from an EMBL/GenBank/DDBJ whole genome shotgun (WGS) entry which is preliminary data.</text>
</comment>
<accession>A0A818T2A6</accession>
<dbReference type="Proteomes" id="UP000663823">
    <property type="component" value="Unassembled WGS sequence"/>
</dbReference>
<dbReference type="EMBL" id="CAJNOL010000109">
    <property type="protein sequence ID" value="CAF0853199.1"/>
    <property type="molecule type" value="Genomic_DNA"/>
</dbReference>
<dbReference type="PROSITE" id="PS50061">
    <property type="entry name" value="ETS_DOMAIN_3"/>
    <property type="match status" value="1"/>
</dbReference>
<dbReference type="InterPro" id="IPR036388">
    <property type="entry name" value="WH-like_DNA-bd_sf"/>
</dbReference>
<keyword evidence="2 3" id="KW-0238">DNA-binding</keyword>
<dbReference type="InterPro" id="IPR036390">
    <property type="entry name" value="WH_DNA-bd_sf"/>
</dbReference>
<keyword evidence="12" id="KW-1185">Reference proteome</keyword>
<dbReference type="Proteomes" id="UP000663864">
    <property type="component" value="Unassembled WGS sequence"/>
</dbReference>
<evidence type="ECO:0000313" key="6">
    <source>
        <dbReference type="EMBL" id="CAF0763284.1"/>
    </source>
</evidence>
<evidence type="ECO:0000313" key="10">
    <source>
        <dbReference type="EMBL" id="CAF3677740.1"/>
    </source>
</evidence>
<dbReference type="EMBL" id="CAJNOH010000018">
    <property type="protein sequence ID" value="CAF0763284.1"/>
    <property type="molecule type" value="Genomic_DNA"/>
</dbReference>
<dbReference type="Gene3D" id="1.10.10.10">
    <property type="entry name" value="Winged helix-like DNA-binding domain superfamily/Winged helix DNA-binding domain"/>
    <property type="match status" value="1"/>
</dbReference>
<gene>
    <name evidence="10" type="ORF">JBS370_LOCUS7987</name>
    <name evidence="7" type="ORF">JXQ802_LOCUS6800</name>
    <name evidence="9" type="ORF">OTI717_LOCUS8924</name>
    <name evidence="6" type="ORF">PYM288_LOCUS2714</name>
    <name evidence="8" type="ORF">ZHD862_LOCUS9816</name>
</gene>
<dbReference type="GO" id="GO:0000981">
    <property type="term" value="F:DNA-binding transcription factor activity, RNA polymerase II-specific"/>
    <property type="evidence" value="ECO:0007669"/>
    <property type="project" value="TreeGrafter"/>
</dbReference>
<dbReference type="InterPro" id="IPR000418">
    <property type="entry name" value="Ets_dom"/>
</dbReference>
<evidence type="ECO:0000313" key="7">
    <source>
        <dbReference type="EMBL" id="CAF0853199.1"/>
    </source>
</evidence>
<dbReference type="PANTHER" id="PTHR11849">
    <property type="entry name" value="ETS"/>
    <property type="match status" value="1"/>
</dbReference>
<proteinExistence type="inferred from homology"/>
<dbReference type="EMBL" id="CAJOAX010000736">
    <property type="protein sequence ID" value="CAF3642703.1"/>
    <property type="molecule type" value="Genomic_DNA"/>
</dbReference>
<keyword evidence="3" id="KW-0539">Nucleus</keyword>
<reference evidence="10" key="1">
    <citation type="submission" date="2021-02" db="EMBL/GenBank/DDBJ databases">
        <authorList>
            <person name="Nowell W R."/>
        </authorList>
    </citation>
    <scope>NUCLEOTIDE SEQUENCE</scope>
</reference>
<evidence type="ECO:0000259" key="5">
    <source>
        <dbReference type="PROSITE" id="PS50061"/>
    </source>
</evidence>
<dbReference type="GO" id="GO:0005634">
    <property type="term" value="C:nucleus"/>
    <property type="evidence" value="ECO:0007669"/>
    <property type="project" value="UniProtKB-SubCell"/>
</dbReference>
<comment type="similarity">
    <text evidence="1 3">Belongs to the ETS family.</text>
</comment>
<feature type="region of interest" description="Disordered" evidence="4">
    <location>
        <begin position="145"/>
        <end position="172"/>
    </location>
</feature>
<dbReference type="AlphaFoldDB" id="A0A818T2A6"/>
<evidence type="ECO:0000313" key="11">
    <source>
        <dbReference type="Proteomes" id="UP000663836"/>
    </source>
</evidence>
<sequence>MSCRSGGEQHRNRGERRWDSIRDSQLYGRRGSIQLWQFLLALLEDGINGTIIIWTGKGLEFKLVEPEEVARLWGAQKNRPSMNYDKLSRSLRYYYEKGIMQKVAGERYVYRFVCDPQTLYPFISRNGQVIKSTTTTTTSNTTIISPKTTTTTTTPTSINKSPSLSSSSNSAFYPSSTNKIKQQIRSDENYVPFYSSTFYQNTFQSSFSPYTTPPSTNVYVTNDTKINTNNPYWGRHSFYNTSSHYGFPSFDTSGIISSTPPQTVPHETLNNNSIDNLSSYFTYNPTNGINKLSAIHNDCSTNFDLYS</sequence>
<dbReference type="EMBL" id="CAJOBD010000490">
    <property type="protein sequence ID" value="CAF3677740.1"/>
    <property type="molecule type" value="Genomic_DNA"/>
</dbReference>
<dbReference type="Proteomes" id="UP000663870">
    <property type="component" value="Unassembled WGS sequence"/>
</dbReference>
<evidence type="ECO:0000313" key="9">
    <source>
        <dbReference type="EMBL" id="CAF3642703.1"/>
    </source>
</evidence>
<dbReference type="Proteomes" id="UP000663836">
    <property type="component" value="Unassembled WGS sequence"/>
</dbReference>
<comment type="subcellular location">
    <subcellularLocation>
        <location evidence="3">Nucleus</location>
    </subcellularLocation>
</comment>